<reference evidence="1" key="1">
    <citation type="journal article" date="2021" name="Nat. Commun.">
        <title>Genetic determinants of endophytism in the Arabidopsis root mycobiome.</title>
        <authorList>
            <person name="Mesny F."/>
            <person name="Miyauchi S."/>
            <person name="Thiergart T."/>
            <person name="Pickel B."/>
            <person name="Atanasova L."/>
            <person name="Karlsson M."/>
            <person name="Huettel B."/>
            <person name="Barry K.W."/>
            <person name="Haridas S."/>
            <person name="Chen C."/>
            <person name="Bauer D."/>
            <person name="Andreopoulos W."/>
            <person name="Pangilinan J."/>
            <person name="LaButti K."/>
            <person name="Riley R."/>
            <person name="Lipzen A."/>
            <person name="Clum A."/>
            <person name="Drula E."/>
            <person name="Henrissat B."/>
            <person name="Kohler A."/>
            <person name="Grigoriev I.V."/>
            <person name="Martin F.M."/>
            <person name="Hacquard S."/>
        </authorList>
    </citation>
    <scope>NUCLEOTIDE SEQUENCE</scope>
    <source>
        <strain evidence="1">MPI-CAGE-AT-0023</strain>
    </source>
</reference>
<gene>
    <name evidence="1" type="ORF">BKA55DRAFT_538193</name>
</gene>
<proteinExistence type="predicted"/>
<dbReference type="AlphaFoldDB" id="A0A9P9HG40"/>
<dbReference type="EMBL" id="JAGMUX010000006">
    <property type="protein sequence ID" value="KAH7255819.1"/>
    <property type="molecule type" value="Genomic_DNA"/>
</dbReference>
<accession>A0A9P9HG40</accession>
<name>A0A9P9HG40_FUSRE</name>
<evidence type="ECO:0000313" key="2">
    <source>
        <dbReference type="Proteomes" id="UP000720189"/>
    </source>
</evidence>
<evidence type="ECO:0000313" key="1">
    <source>
        <dbReference type="EMBL" id="KAH7255819.1"/>
    </source>
</evidence>
<keyword evidence="2" id="KW-1185">Reference proteome</keyword>
<comment type="caution">
    <text evidence="1">The sequence shown here is derived from an EMBL/GenBank/DDBJ whole genome shotgun (WGS) entry which is preliminary data.</text>
</comment>
<dbReference type="GeneID" id="70219962"/>
<dbReference type="Proteomes" id="UP000720189">
    <property type="component" value="Unassembled WGS sequence"/>
</dbReference>
<protein>
    <submittedName>
        <fullName evidence="1">Uncharacterized protein</fullName>
    </submittedName>
</protein>
<dbReference type="OrthoDB" id="5103873at2759"/>
<sequence>MPGTSWDMIPAYPITRYSKGSGLILAQPRTAASDHETGLSVLDAALMVLSRLRCLNSHALANAQIWFLKEAVDWLLGRGGAQSRHHIRRHAVDGRTKVDETGKTKSSNSFEVCSCWIEAEELPVEVQLKEKWGNILCACQCRGKSERGADVLHPAVPQGRGLLG</sequence>
<organism evidence="1 2">
    <name type="scientific">Fusarium redolens</name>
    <dbReference type="NCBI Taxonomy" id="48865"/>
    <lineage>
        <taxon>Eukaryota</taxon>
        <taxon>Fungi</taxon>
        <taxon>Dikarya</taxon>
        <taxon>Ascomycota</taxon>
        <taxon>Pezizomycotina</taxon>
        <taxon>Sordariomycetes</taxon>
        <taxon>Hypocreomycetidae</taxon>
        <taxon>Hypocreales</taxon>
        <taxon>Nectriaceae</taxon>
        <taxon>Fusarium</taxon>
        <taxon>Fusarium redolens species complex</taxon>
    </lineage>
</organism>
<dbReference type="RefSeq" id="XP_046051388.1">
    <property type="nucleotide sequence ID" value="XM_046190008.1"/>
</dbReference>